<evidence type="ECO:0000313" key="3">
    <source>
        <dbReference type="Proteomes" id="UP000035721"/>
    </source>
</evidence>
<feature type="domain" description="Transcription regulator PadR N-terminal" evidence="1">
    <location>
        <begin position="8"/>
        <end position="79"/>
    </location>
</feature>
<keyword evidence="3" id="KW-1185">Reference proteome</keyword>
<accession>A0A077M3N3</accession>
<dbReference type="InterPro" id="IPR005149">
    <property type="entry name" value="Tscrpt_reg_PadR_N"/>
</dbReference>
<reference evidence="2 3" key="1">
    <citation type="journal article" date="2013" name="ISME J.">
        <title>A metabolic model for members of the genus Tetrasphaera involved in enhanced biological phosphorus removal.</title>
        <authorList>
            <person name="Kristiansen R."/>
            <person name="Nguyen H.T.T."/>
            <person name="Saunders A.M."/>
            <person name="Nielsen J.L."/>
            <person name="Wimmer R."/>
            <person name="Le V.Q."/>
            <person name="McIlroy S.J."/>
            <person name="Petrovski S."/>
            <person name="Seviour R.J."/>
            <person name="Calteau A."/>
            <person name="Nielsen K.L."/>
            <person name="Nielsen P.H."/>
        </authorList>
    </citation>
    <scope>NUCLEOTIDE SEQUENCE [LARGE SCALE GENOMIC DNA]</scope>
    <source>
        <strain evidence="2 3">T1-X7</strain>
    </source>
</reference>
<gene>
    <name evidence="2" type="ORF">BN12_510012</name>
</gene>
<dbReference type="RefSeq" id="WP_048551559.1">
    <property type="nucleotide sequence ID" value="NZ_HF570958.1"/>
</dbReference>
<sequence>MPYPEILILRHLSRRPAHGYELRKRIEETTGVVINNNSLYPALKRFVEAGAVTMTVEQHVSKPPRHVYELTDVGRELLHDLIAELPAAQAGDDMEFFTRLGQFGFLEPAERAAILDARSAALTTDLARLTALADRASGDSWSSAVITRLRHRIDAELRWLNGLRAEAAKA</sequence>
<dbReference type="EMBL" id="CAJB01000383">
    <property type="protein sequence ID" value="CCH79652.1"/>
    <property type="molecule type" value="Genomic_DNA"/>
</dbReference>
<dbReference type="PANTHER" id="PTHR33169:SF14">
    <property type="entry name" value="TRANSCRIPTIONAL REGULATOR RV3488"/>
    <property type="match status" value="1"/>
</dbReference>
<dbReference type="InterPro" id="IPR036390">
    <property type="entry name" value="WH_DNA-bd_sf"/>
</dbReference>
<proteinExistence type="predicted"/>
<organism evidence="2 3">
    <name type="scientific">Nostocoides japonicum T1-X7</name>
    <dbReference type="NCBI Taxonomy" id="1194083"/>
    <lineage>
        <taxon>Bacteria</taxon>
        <taxon>Bacillati</taxon>
        <taxon>Actinomycetota</taxon>
        <taxon>Actinomycetes</taxon>
        <taxon>Micrococcales</taxon>
        <taxon>Intrasporangiaceae</taxon>
        <taxon>Nostocoides</taxon>
    </lineage>
</organism>
<dbReference type="STRING" id="1194083.BN12_510012"/>
<name>A0A077M3N3_9MICO</name>
<dbReference type="Gene3D" id="1.10.10.10">
    <property type="entry name" value="Winged helix-like DNA-binding domain superfamily/Winged helix DNA-binding domain"/>
    <property type="match status" value="1"/>
</dbReference>
<dbReference type="PANTHER" id="PTHR33169">
    <property type="entry name" value="PADR-FAMILY TRANSCRIPTIONAL REGULATOR"/>
    <property type="match status" value="1"/>
</dbReference>
<protein>
    <submittedName>
        <fullName evidence="2">Putative Transcriptional regulator, PadR family domain protein</fullName>
    </submittedName>
</protein>
<comment type="caution">
    <text evidence="2">The sequence shown here is derived from an EMBL/GenBank/DDBJ whole genome shotgun (WGS) entry which is preliminary data.</text>
</comment>
<dbReference type="SUPFAM" id="SSF46785">
    <property type="entry name" value="Winged helix' DNA-binding domain"/>
    <property type="match status" value="1"/>
</dbReference>
<evidence type="ECO:0000259" key="1">
    <source>
        <dbReference type="Pfam" id="PF03551"/>
    </source>
</evidence>
<dbReference type="Proteomes" id="UP000035721">
    <property type="component" value="Unassembled WGS sequence"/>
</dbReference>
<dbReference type="InterPro" id="IPR036388">
    <property type="entry name" value="WH-like_DNA-bd_sf"/>
</dbReference>
<evidence type="ECO:0000313" key="2">
    <source>
        <dbReference type="EMBL" id="CCH79652.1"/>
    </source>
</evidence>
<dbReference type="Pfam" id="PF03551">
    <property type="entry name" value="PadR"/>
    <property type="match status" value="1"/>
</dbReference>
<dbReference type="AlphaFoldDB" id="A0A077M3N3"/>
<dbReference type="InterPro" id="IPR052509">
    <property type="entry name" value="Metal_resp_DNA-bind_regulator"/>
</dbReference>